<dbReference type="InterPro" id="IPR003435">
    <property type="entry name" value="Chaperonin_RcbX"/>
</dbReference>
<reference evidence="4" key="2">
    <citation type="submission" date="2020-11" db="EMBL/GenBank/DDBJ databases">
        <authorList>
            <person name="Cecchin M."/>
            <person name="Marcolungo L."/>
            <person name="Rossato M."/>
            <person name="Girolomoni L."/>
            <person name="Cosentino E."/>
            <person name="Cuine S."/>
            <person name="Li-Beisson Y."/>
            <person name="Delledonne M."/>
            <person name="Ballottari M."/>
        </authorList>
    </citation>
    <scope>NUCLEOTIDE SEQUENCE</scope>
    <source>
        <strain evidence="4">211/11P</strain>
        <tissue evidence="4">Whole cell</tissue>
    </source>
</reference>
<keyword evidence="5" id="KW-1185">Reference proteome</keyword>
<evidence type="ECO:0000313" key="4">
    <source>
        <dbReference type="EMBL" id="KAI3428239.1"/>
    </source>
</evidence>
<accession>A0A9D4TKT2</accession>
<comment type="caution">
    <text evidence="4">The sequence shown here is derived from an EMBL/GenBank/DDBJ whole genome shotgun (WGS) entry which is preliminary data.</text>
</comment>
<keyword evidence="2" id="KW-0143">Chaperone</keyword>
<evidence type="ECO:0000256" key="2">
    <source>
        <dbReference type="ARBA" id="ARBA00023186"/>
    </source>
</evidence>
<evidence type="ECO:0000256" key="3">
    <source>
        <dbReference type="ARBA" id="ARBA00023300"/>
    </source>
</evidence>
<dbReference type="GO" id="GO:0015977">
    <property type="term" value="P:carbon fixation"/>
    <property type="evidence" value="ECO:0007669"/>
    <property type="project" value="UniProtKB-KW"/>
</dbReference>
<protein>
    <submittedName>
        <fullName evidence="4">Uncharacterized protein</fullName>
    </submittedName>
</protein>
<gene>
    <name evidence="4" type="ORF">D9Q98_006619</name>
</gene>
<dbReference type="GO" id="GO:0015979">
    <property type="term" value="P:photosynthesis"/>
    <property type="evidence" value="ECO:0007669"/>
    <property type="project" value="UniProtKB-KW"/>
</dbReference>
<reference evidence="4" key="1">
    <citation type="journal article" date="2019" name="Plant J.">
        <title>Chlorella vulgaris genome assembly and annotation reveals the molecular basis for metabolic acclimation to high light conditions.</title>
        <authorList>
            <person name="Cecchin M."/>
            <person name="Marcolungo L."/>
            <person name="Rossato M."/>
            <person name="Girolomoni L."/>
            <person name="Cosentino E."/>
            <person name="Cuine S."/>
            <person name="Li-Beisson Y."/>
            <person name="Delledonne M."/>
            <person name="Ballottari M."/>
        </authorList>
    </citation>
    <scope>NUCLEOTIDE SEQUENCE</scope>
    <source>
        <strain evidence="4">211/11P</strain>
    </source>
</reference>
<dbReference type="Gene3D" id="1.10.1200.210">
    <property type="entry name" value="Chaperonin-like RbcX"/>
    <property type="match status" value="1"/>
</dbReference>
<evidence type="ECO:0000256" key="1">
    <source>
        <dbReference type="ARBA" id="ARBA00022531"/>
    </source>
</evidence>
<dbReference type="InterPro" id="IPR038052">
    <property type="entry name" value="Chaperonin_RbcX_sf"/>
</dbReference>
<dbReference type="SUPFAM" id="SSF158615">
    <property type="entry name" value="RbcX-like"/>
    <property type="match status" value="1"/>
</dbReference>
<dbReference type="GO" id="GO:0110102">
    <property type="term" value="P:ribulose bisphosphate carboxylase complex assembly"/>
    <property type="evidence" value="ECO:0007669"/>
    <property type="project" value="InterPro"/>
</dbReference>
<name>A0A9D4TKT2_CHLVU</name>
<keyword evidence="3" id="KW-0120">Carbon dioxide fixation</keyword>
<dbReference type="PANTHER" id="PTHR33791:SF1">
    <property type="entry name" value="RUBISCO CHAPERONE RBCX"/>
    <property type="match status" value="1"/>
</dbReference>
<dbReference type="GO" id="GO:0044183">
    <property type="term" value="F:protein folding chaperone"/>
    <property type="evidence" value="ECO:0007669"/>
    <property type="project" value="InterPro"/>
</dbReference>
<organism evidence="4 5">
    <name type="scientific">Chlorella vulgaris</name>
    <name type="common">Green alga</name>
    <dbReference type="NCBI Taxonomy" id="3077"/>
    <lineage>
        <taxon>Eukaryota</taxon>
        <taxon>Viridiplantae</taxon>
        <taxon>Chlorophyta</taxon>
        <taxon>core chlorophytes</taxon>
        <taxon>Trebouxiophyceae</taxon>
        <taxon>Chlorellales</taxon>
        <taxon>Chlorellaceae</taxon>
        <taxon>Chlorella clade</taxon>
        <taxon>Chlorella</taxon>
    </lineage>
</organism>
<dbReference type="OrthoDB" id="510210at2759"/>
<dbReference type="Pfam" id="PF02341">
    <property type="entry name" value="RbcX"/>
    <property type="match status" value="1"/>
</dbReference>
<sequence length="210" mass="24020">MVVAALSAAQPATHLSRQFFGVTRCLAALPRRHSARGRSRLTVQANELNHWADRSNYDSHDSDSWQWSQFDKDTADTLLRVLTAKAVKRLLHQLMELDQFKAQWFNNYCSEHPPADGDKFLLRLFKAPSVVVREVTTGTDHTIDPANLAHRVIQIRADMAQTLVELPKYIELQNTEVLRQHLTASTYLSGSSEQGYKERRGYYRGRPQSK</sequence>
<dbReference type="Proteomes" id="UP001055712">
    <property type="component" value="Unassembled WGS sequence"/>
</dbReference>
<dbReference type="PANTHER" id="PTHR33791">
    <property type="entry name" value="CHAPERONIN-LIKE RBCX PROTEIN 1, CHLOROPLASTIC"/>
    <property type="match status" value="1"/>
</dbReference>
<evidence type="ECO:0000313" key="5">
    <source>
        <dbReference type="Proteomes" id="UP001055712"/>
    </source>
</evidence>
<proteinExistence type="predicted"/>
<keyword evidence="1" id="KW-0602">Photosynthesis</keyword>
<dbReference type="AlphaFoldDB" id="A0A9D4TKT2"/>
<dbReference type="EMBL" id="SIDB01000009">
    <property type="protein sequence ID" value="KAI3428239.1"/>
    <property type="molecule type" value="Genomic_DNA"/>
</dbReference>